<evidence type="ECO:0000256" key="1">
    <source>
        <dbReference type="SAM" id="MobiDB-lite"/>
    </source>
</evidence>
<organism evidence="2 3">
    <name type="scientific">Vespula squamosa</name>
    <name type="common">Southern yellow jacket</name>
    <name type="synonym">Wasp</name>
    <dbReference type="NCBI Taxonomy" id="30214"/>
    <lineage>
        <taxon>Eukaryota</taxon>
        <taxon>Metazoa</taxon>
        <taxon>Ecdysozoa</taxon>
        <taxon>Arthropoda</taxon>
        <taxon>Hexapoda</taxon>
        <taxon>Insecta</taxon>
        <taxon>Pterygota</taxon>
        <taxon>Neoptera</taxon>
        <taxon>Endopterygota</taxon>
        <taxon>Hymenoptera</taxon>
        <taxon>Apocrita</taxon>
        <taxon>Aculeata</taxon>
        <taxon>Vespoidea</taxon>
        <taxon>Vespidae</taxon>
        <taxon>Vespinae</taxon>
        <taxon>Vespula</taxon>
    </lineage>
</organism>
<dbReference type="EMBL" id="JAUDFV010000132">
    <property type="protein sequence ID" value="KAL2728767.1"/>
    <property type="molecule type" value="Genomic_DNA"/>
</dbReference>
<feature type="compositionally biased region" description="Basic and acidic residues" evidence="1">
    <location>
        <begin position="58"/>
        <end position="69"/>
    </location>
</feature>
<feature type="region of interest" description="Disordered" evidence="1">
    <location>
        <begin position="41"/>
        <end position="80"/>
    </location>
</feature>
<reference evidence="2 3" key="1">
    <citation type="journal article" date="2024" name="Ann. Entomol. Soc. Am.">
        <title>Genomic analyses of the southern and eastern yellowjacket wasps (Hymenoptera: Vespidae) reveal evolutionary signatures of social life.</title>
        <authorList>
            <person name="Catto M.A."/>
            <person name="Caine P.B."/>
            <person name="Orr S.E."/>
            <person name="Hunt B.G."/>
            <person name="Goodisman M.A.D."/>
        </authorList>
    </citation>
    <scope>NUCLEOTIDE SEQUENCE [LARGE SCALE GENOMIC DNA]</scope>
    <source>
        <strain evidence="2">233</strain>
        <tissue evidence="2">Head and thorax</tissue>
    </source>
</reference>
<name>A0ABD2B7T1_VESSQ</name>
<evidence type="ECO:0000313" key="2">
    <source>
        <dbReference type="EMBL" id="KAL2728767.1"/>
    </source>
</evidence>
<keyword evidence="3" id="KW-1185">Reference proteome</keyword>
<dbReference type="AlphaFoldDB" id="A0ABD2B7T1"/>
<comment type="caution">
    <text evidence="2">The sequence shown here is derived from an EMBL/GenBank/DDBJ whole genome shotgun (WGS) entry which is preliminary data.</text>
</comment>
<dbReference type="Proteomes" id="UP001607302">
    <property type="component" value="Unassembled WGS sequence"/>
</dbReference>
<feature type="compositionally biased region" description="Gly residues" evidence="1">
    <location>
        <begin position="47"/>
        <end position="57"/>
    </location>
</feature>
<evidence type="ECO:0000313" key="3">
    <source>
        <dbReference type="Proteomes" id="UP001607302"/>
    </source>
</evidence>
<proteinExistence type="predicted"/>
<sequence length="94" mass="10289">MRTNNNNLEEKSPIHRNIYVNRKINRDLLFLSLFDTFNINNAKDENGGGGGGGGGVERGGDGERGRGGREPGQNGYVAGKRPFLVDEPIHYYPG</sequence>
<accession>A0ABD2B7T1</accession>
<gene>
    <name evidence="2" type="ORF">V1478_006399</name>
</gene>
<protein>
    <submittedName>
        <fullName evidence="2">Uncharacterized protein</fullName>
    </submittedName>
</protein>